<dbReference type="PANTHER" id="PTHR46889:SF5">
    <property type="entry name" value="INTEGRASE PROTEIN"/>
    <property type="match status" value="1"/>
</dbReference>
<proteinExistence type="predicted"/>
<dbReference type="Gene3D" id="3.30.420.10">
    <property type="entry name" value="Ribonuclease H-like superfamily/Ribonuclease H"/>
    <property type="match status" value="1"/>
</dbReference>
<dbReference type="Proteomes" id="UP000516305">
    <property type="component" value="Chromosome"/>
</dbReference>
<dbReference type="EMBL" id="CP060139">
    <property type="protein sequence ID" value="QNR25761.1"/>
    <property type="molecule type" value="Genomic_DNA"/>
</dbReference>
<evidence type="ECO:0000313" key="5">
    <source>
        <dbReference type="Proteomes" id="UP000516305"/>
    </source>
</evidence>
<evidence type="ECO:0000313" key="3">
    <source>
        <dbReference type="EMBL" id="QNR23959.1"/>
    </source>
</evidence>
<organism evidence="4 5">
    <name type="scientific">Croceimicrobium hydrocarbonivorans</name>
    <dbReference type="NCBI Taxonomy" id="2761580"/>
    <lineage>
        <taxon>Bacteria</taxon>
        <taxon>Pseudomonadati</taxon>
        <taxon>Bacteroidota</taxon>
        <taxon>Flavobacteriia</taxon>
        <taxon>Flavobacteriales</taxon>
        <taxon>Owenweeksiaceae</taxon>
        <taxon>Croceimicrobium</taxon>
    </lineage>
</organism>
<dbReference type="GO" id="GO:0015074">
    <property type="term" value="P:DNA integration"/>
    <property type="evidence" value="ECO:0007669"/>
    <property type="project" value="InterPro"/>
</dbReference>
<dbReference type="RefSeq" id="WP_210758049.1">
    <property type="nucleotide sequence ID" value="NZ_CP060139.1"/>
</dbReference>
<dbReference type="InterPro" id="IPR012337">
    <property type="entry name" value="RNaseH-like_sf"/>
</dbReference>
<dbReference type="Pfam" id="PF00665">
    <property type="entry name" value="rve"/>
    <property type="match status" value="1"/>
</dbReference>
<dbReference type="InterPro" id="IPR050900">
    <property type="entry name" value="Transposase_IS3/IS150/IS904"/>
</dbReference>
<dbReference type="EMBL" id="CP060139">
    <property type="protein sequence ID" value="QNR23959.1"/>
    <property type="molecule type" value="Genomic_DNA"/>
</dbReference>
<dbReference type="PROSITE" id="PS50994">
    <property type="entry name" value="INTEGRASE"/>
    <property type="match status" value="1"/>
</dbReference>
<name>A0A7H0VJ63_9FLAO</name>
<sequence length="301" mass="35359">MSIRRSCHLLGFSRQAYYKPQALRRELVGLEDGLRSLILSARVACPGLGCRPIYYAHADQLSIGRDKFEALAAELGLQVKRNTRYIRTTKSDQRKFDNLLIDKQVRSINEVWQADMTYYLKGSKWYYLMFITDVYSQRILGYGAYSRASAVHFKEVLKQAIATRKKDGYTNLSGLIHHSDGGRQYEERSYREYCKGKGLKQSMCYYSWENPYAEKTNDLIKNRYLNYWKPTNLHELRLCLKQAVEHHNKFQQKRVLNNSTPIDFEWKIKSMESSPSNYTLNLKPSKPRTKNKKYKLVEISE</sequence>
<protein>
    <submittedName>
        <fullName evidence="4">Transposase family protein</fullName>
    </submittedName>
</protein>
<evidence type="ECO:0000259" key="1">
    <source>
        <dbReference type="PROSITE" id="PS50994"/>
    </source>
</evidence>
<evidence type="ECO:0000313" key="2">
    <source>
        <dbReference type="EMBL" id="QNR23517.1"/>
    </source>
</evidence>
<dbReference type="KEGG" id="chyd:H4K34_14180"/>
<gene>
    <name evidence="4" type="ORF">H4K34_07935</name>
    <name evidence="2" type="ORF">H4K34_14180</name>
    <name evidence="3" type="ORF">H4K34_16530</name>
</gene>
<dbReference type="KEGG" id="chyd:H4K34_07935"/>
<reference evidence="4 5" key="1">
    <citation type="submission" date="2020-08" db="EMBL/GenBank/DDBJ databases">
        <title>Croceimicrobium hydrocarbonivorans gen. nov., sp. nov., a novel marine bacterium isolated from a bacterial consortium that degrades polyethylene terephthalate.</title>
        <authorList>
            <person name="Liu R."/>
        </authorList>
    </citation>
    <scope>NUCLEOTIDE SEQUENCE [LARGE SCALE GENOMIC DNA]</scope>
    <source>
        <strain evidence="4 5">A20-9</strain>
    </source>
</reference>
<evidence type="ECO:0000313" key="4">
    <source>
        <dbReference type="EMBL" id="QNR25761.1"/>
    </source>
</evidence>
<dbReference type="PANTHER" id="PTHR46889">
    <property type="entry name" value="TRANSPOSASE INSF FOR INSERTION SEQUENCE IS3B-RELATED"/>
    <property type="match status" value="1"/>
</dbReference>
<accession>A0A7H0VJ63</accession>
<dbReference type="AlphaFoldDB" id="A0A7H0VJ63"/>
<keyword evidence="5" id="KW-1185">Reference proteome</keyword>
<dbReference type="SUPFAM" id="SSF53098">
    <property type="entry name" value="Ribonuclease H-like"/>
    <property type="match status" value="1"/>
</dbReference>
<dbReference type="InterPro" id="IPR001584">
    <property type="entry name" value="Integrase_cat-core"/>
</dbReference>
<feature type="domain" description="Integrase catalytic" evidence="1">
    <location>
        <begin position="103"/>
        <end position="269"/>
    </location>
</feature>
<dbReference type="KEGG" id="chyd:H4K34_16530"/>
<dbReference type="GO" id="GO:0003676">
    <property type="term" value="F:nucleic acid binding"/>
    <property type="evidence" value="ECO:0007669"/>
    <property type="project" value="InterPro"/>
</dbReference>
<dbReference type="InterPro" id="IPR036397">
    <property type="entry name" value="RNaseH_sf"/>
</dbReference>
<dbReference type="EMBL" id="CP060139">
    <property type="protein sequence ID" value="QNR23517.1"/>
    <property type="molecule type" value="Genomic_DNA"/>
</dbReference>